<dbReference type="InterPro" id="IPR005135">
    <property type="entry name" value="Endo/exonuclease/phosphatase"/>
</dbReference>
<dbReference type="EMBL" id="JAKOGI010000792">
    <property type="protein sequence ID" value="KAJ8430483.1"/>
    <property type="molecule type" value="Genomic_DNA"/>
</dbReference>
<dbReference type="AlphaFoldDB" id="A0A9Q1Q684"/>
<keyword evidence="3" id="KW-1185">Reference proteome</keyword>
<organism evidence="2 3">
    <name type="scientific">Carnegiea gigantea</name>
    <dbReference type="NCBI Taxonomy" id="171969"/>
    <lineage>
        <taxon>Eukaryota</taxon>
        <taxon>Viridiplantae</taxon>
        <taxon>Streptophyta</taxon>
        <taxon>Embryophyta</taxon>
        <taxon>Tracheophyta</taxon>
        <taxon>Spermatophyta</taxon>
        <taxon>Magnoliopsida</taxon>
        <taxon>eudicotyledons</taxon>
        <taxon>Gunneridae</taxon>
        <taxon>Pentapetalae</taxon>
        <taxon>Caryophyllales</taxon>
        <taxon>Cactineae</taxon>
        <taxon>Cactaceae</taxon>
        <taxon>Cactoideae</taxon>
        <taxon>Echinocereeae</taxon>
        <taxon>Carnegiea</taxon>
    </lineage>
</organism>
<name>A0A9Q1Q684_9CARY</name>
<dbReference type="Pfam" id="PF03372">
    <property type="entry name" value="Exo_endo_phos"/>
    <property type="match status" value="1"/>
</dbReference>
<dbReference type="Gene3D" id="3.60.10.10">
    <property type="entry name" value="Endonuclease/exonuclease/phosphatase"/>
    <property type="match status" value="1"/>
</dbReference>
<feature type="domain" description="Endonuclease/exonuclease/phosphatase" evidence="1">
    <location>
        <begin position="24"/>
        <end position="138"/>
    </location>
</feature>
<dbReference type="InterPro" id="IPR036691">
    <property type="entry name" value="Endo/exonu/phosph_ase_sf"/>
</dbReference>
<accession>A0A9Q1Q684</accession>
<evidence type="ECO:0000313" key="3">
    <source>
        <dbReference type="Proteomes" id="UP001153076"/>
    </source>
</evidence>
<dbReference type="PANTHER" id="PTHR33710:SF80">
    <property type="entry name" value="ENDONUCLEASE_EXONUCLEASE_PHOSPHATASE"/>
    <property type="match status" value="1"/>
</dbReference>
<dbReference type="SUPFAM" id="SSF56219">
    <property type="entry name" value="DNase I-like"/>
    <property type="match status" value="1"/>
</dbReference>
<dbReference type="PANTHER" id="PTHR33710">
    <property type="entry name" value="BNAC02G09200D PROTEIN"/>
    <property type="match status" value="1"/>
</dbReference>
<evidence type="ECO:0000313" key="2">
    <source>
        <dbReference type="EMBL" id="KAJ8430483.1"/>
    </source>
</evidence>
<protein>
    <recommendedName>
        <fullName evidence="1">Endonuclease/exonuclease/phosphatase domain-containing protein</fullName>
    </recommendedName>
</protein>
<proteinExistence type="predicted"/>
<sequence>MAEQFIHYKATHETTMKSVYLTFVYGANQEGQRRALWDALKNIAKDMEEAWCILWDFNSILHPGDRIGGINIQDAEVRQFKECIRVCDIQELQSRGPYFSWTNKTVWTRIDRVFVNVYWYDLFGFSQEIYMANSLSDHTTMLQQKERVLRDNYIRILSSVIDILRQQCKAEWIIYGDDCTRYFFAKSKQIKIASYIFELQDEQGKVNQGFPILATIMQNYYKRLLGKQDIQRSHVDPQVIYMGNTLTLE</sequence>
<comment type="caution">
    <text evidence="2">The sequence shown here is derived from an EMBL/GenBank/DDBJ whole genome shotgun (WGS) entry which is preliminary data.</text>
</comment>
<dbReference type="Proteomes" id="UP001153076">
    <property type="component" value="Unassembled WGS sequence"/>
</dbReference>
<gene>
    <name evidence="2" type="ORF">Cgig2_021729</name>
</gene>
<reference evidence="2" key="1">
    <citation type="submission" date="2022-04" db="EMBL/GenBank/DDBJ databases">
        <title>Carnegiea gigantea Genome sequencing and assembly v2.</title>
        <authorList>
            <person name="Copetti D."/>
            <person name="Sanderson M.J."/>
            <person name="Burquez A."/>
            <person name="Wojciechowski M.F."/>
        </authorList>
    </citation>
    <scope>NUCLEOTIDE SEQUENCE</scope>
    <source>
        <strain evidence="2">SGP5-SGP5p</strain>
        <tissue evidence="2">Aerial part</tissue>
    </source>
</reference>
<evidence type="ECO:0000259" key="1">
    <source>
        <dbReference type="Pfam" id="PF03372"/>
    </source>
</evidence>
<dbReference type="OrthoDB" id="1932741at2759"/>
<dbReference type="GO" id="GO:0003824">
    <property type="term" value="F:catalytic activity"/>
    <property type="evidence" value="ECO:0007669"/>
    <property type="project" value="InterPro"/>
</dbReference>